<comment type="caution">
    <text evidence="1">The sequence shown here is derived from an EMBL/GenBank/DDBJ whole genome shotgun (WGS) entry which is preliminary data.</text>
</comment>
<protein>
    <recommendedName>
        <fullName evidence="3">F-box domain-containing protein</fullName>
    </recommendedName>
</protein>
<reference evidence="1" key="1">
    <citation type="submission" date="2023-03" db="EMBL/GenBank/DDBJ databases">
        <title>Massive genome expansion in bonnet fungi (Mycena s.s.) driven by repeated elements and novel gene families across ecological guilds.</title>
        <authorList>
            <consortium name="Lawrence Berkeley National Laboratory"/>
            <person name="Harder C.B."/>
            <person name="Miyauchi S."/>
            <person name="Viragh M."/>
            <person name="Kuo A."/>
            <person name="Thoen E."/>
            <person name="Andreopoulos B."/>
            <person name="Lu D."/>
            <person name="Skrede I."/>
            <person name="Drula E."/>
            <person name="Henrissat B."/>
            <person name="Morin E."/>
            <person name="Kohler A."/>
            <person name="Barry K."/>
            <person name="LaButti K."/>
            <person name="Morin E."/>
            <person name="Salamov A."/>
            <person name="Lipzen A."/>
            <person name="Mereny Z."/>
            <person name="Hegedus B."/>
            <person name="Baldrian P."/>
            <person name="Stursova M."/>
            <person name="Weitz H."/>
            <person name="Taylor A."/>
            <person name="Grigoriev I.V."/>
            <person name="Nagy L.G."/>
            <person name="Martin F."/>
            <person name="Kauserud H."/>
        </authorList>
    </citation>
    <scope>NUCLEOTIDE SEQUENCE</scope>
    <source>
        <strain evidence="1">9284</strain>
    </source>
</reference>
<evidence type="ECO:0000313" key="1">
    <source>
        <dbReference type="EMBL" id="KAJ7613149.1"/>
    </source>
</evidence>
<keyword evidence="2" id="KW-1185">Reference proteome</keyword>
<dbReference type="AlphaFoldDB" id="A0AAD7FE08"/>
<dbReference type="InterPro" id="IPR032675">
    <property type="entry name" value="LRR_dom_sf"/>
</dbReference>
<dbReference type="SUPFAM" id="SSF52047">
    <property type="entry name" value="RNI-like"/>
    <property type="match status" value="1"/>
</dbReference>
<dbReference type="Gene3D" id="3.80.10.10">
    <property type="entry name" value="Ribonuclease Inhibitor"/>
    <property type="match status" value="1"/>
</dbReference>
<organism evidence="1 2">
    <name type="scientific">Roridomyces roridus</name>
    <dbReference type="NCBI Taxonomy" id="1738132"/>
    <lineage>
        <taxon>Eukaryota</taxon>
        <taxon>Fungi</taxon>
        <taxon>Dikarya</taxon>
        <taxon>Basidiomycota</taxon>
        <taxon>Agaricomycotina</taxon>
        <taxon>Agaricomycetes</taxon>
        <taxon>Agaricomycetidae</taxon>
        <taxon>Agaricales</taxon>
        <taxon>Marasmiineae</taxon>
        <taxon>Mycenaceae</taxon>
        <taxon>Roridomyces</taxon>
    </lineage>
</organism>
<evidence type="ECO:0000313" key="2">
    <source>
        <dbReference type="Proteomes" id="UP001221142"/>
    </source>
</evidence>
<accession>A0AAD7FE08</accession>
<gene>
    <name evidence="1" type="ORF">FB45DRAFT_1009129</name>
</gene>
<dbReference type="Proteomes" id="UP001221142">
    <property type="component" value="Unassembled WGS sequence"/>
</dbReference>
<name>A0AAD7FE08_9AGAR</name>
<sequence>MSQWQYGLRPDITRLLYNNDPRVDDQIQEIQSSLSIARRLKSSLASQLTEVRVTLLRLEREELHASRHIARCEFALAPIRRIPTETLQQIFLAYADLLGDMPDCLDVGGGIWLLSHICSYWRAVAVSTPGLWSALSFRDRFGSPQLPALVGLWLERANDRRLFIRYEYQLRHGTPEQENLAEPVFERLLLRRTRWKEAYIHAPFSFLSQMQSDDFQLANLEKLDLEIPPESRWHQFTLPEAPLLQHIVLHDSDMLITMPWSRIKSYTGPFVLNLVSHIFFEASNLEDCALSSVPPPHLAPPRPVIHQHLRRLDLKVSAVITDSLTLPALRSLRFHGGDVWESVPSIQRLLQRSSPLLTVLHIDAFVHCDELIHILRTVPSVIELTIRTSAVVPAITETEVFFRFFVEDETDLDTDGPVLPSLRRLDLQGLPLGDIAVRVFEQRARPAASSSSLVVRLESLTLADVHNTSIAHLMRIMKLPGETGLKLDARAVYAVRIIPAI</sequence>
<evidence type="ECO:0008006" key="3">
    <source>
        <dbReference type="Google" id="ProtNLM"/>
    </source>
</evidence>
<dbReference type="EMBL" id="JARKIF010000029">
    <property type="protein sequence ID" value="KAJ7613149.1"/>
    <property type="molecule type" value="Genomic_DNA"/>
</dbReference>
<proteinExistence type="predicted"/>